<dbReference type="InterPro" id="IPR000182">
    <property type="entry name" value="GNAT_dom"/>
</dbReference>
<dbReference type="AlphaFoldDB" id="A0A7K2IZ62"/>
<evidence type="ECO:0000313" key="3">
    <source>
        <dbReference type="Proteomes" id="UP000467124"/>
    </source>
</evidence>
<dbReference type="EMBL" id="WWHY01000001">
    <property type="protein sequence ID" value="MYR35097.1"/>
    <property type="molecule type" value="Genomic_DNA"/>
</dbReference>
<dbReference type="Proteomes" id="UP000467124">
    <property type="component" value="Unassembled WGS sequence"/>
</dbReference>
<keyword evidence="2" id="KW-0808">Transferase</keyword>
<dbReference type="InterPro" id="IPR016181">
    <property type="entry name" value="Acyl_CoA_acyltransferase"/>
</dbReference>
<sequence>MSETTRIRVVRGDELGEEGSAWIARLYVEGFGDDLAFFSKDPERLTAALEHALVARHAHVALVDGEPAALAFLVQGERLCFEHDAAELRRHLGWYKGTIADLVFRSQFQKVMPDAGPGIGEIAFVASARRFRGRGAAKAVLEHILTLPGYREFRLEDISDVNESALGLYERVGFHEYRRRRVRHTRWSGINAYVSMRLVRE</sequence>
<accession>A0A7K2IZ62</accession>
<feature type="domain" description="N-acetyltransferase" evidence="1">
    <location>
        <begin position="49"/>
        <end position="201"/>
    </location>
</feature>
<dbReference type="Pfam" id="PF00583">
    <property type="entry name" value="Acetyltransf_1"/>
    <property type="match status" value="1"/>
</dbReference>
<dbReference type="SUPFAM" id="SSF55729">
    <property type="entry name" value="Acyl-CoA N-acyltransferases (Nat)"/>
    <property type="match status" value="1"/>
</dbReference>
<dbReference type="RefSeq" id="WP_161111894.1">
    <property type="nucleotide sequence ID" value="NZ_JBEYGQ010000010.1"/>
</dbReference>
<reference evidence="2 3" key="1">
    <citation type="journal article" date="2019" name="Nat. Commun.">
        <title>The antimicrobial potential of Streptomyces from insect microbiomes.</title>
        <authorList>
            <person name="Chevrette M.G."/>
            <person name="Carlson C.M."/>
            <person name="Ortega H.E."/>
            <person name="Thomas C."/>
            <person name="Ananiev G.E."/>
            <person name="Barns K.J."/>
            <person name="Book A.J."/>
            <person name="Cagnazzo J."/>
            <person name="Carlos C."/>
            <person name="Flanigan W."/>
            <person name="Grubbs K.J."/>
            <person name="Horn H.A."/>
            <person name="Hoffmann F.M."/>
            <person name="Klassen J.L."/>
            <person name="Knack J.J."/>
            <person name="Lewin G.R."/>
            <person name="McDonald B.R."/>
            <person name="Muller L."/>
            <person name="Melo W.G.P."/>
            <person name="Pinto-Tomas A.A."/>
            <person name="Schmitz A."/>
            <person name="Wendt-Pienkowski E."/>
            <person name="Wildman S."/>
            <person name="Zhao M."/>
            <person name="Zhang F."/>
            <person name="Bugni T.S."/>
            <person name="Andes D.R."/>
            <person name="Pupo M.T."/>
            <person name="Currie C.R."/>
        </authorList>
    </citation>
    <scope>NUCLEOTIDE SEQUENCE [LARGE SCALE GENOMIC DNA]</scope>
    <source>
        <strain evidence="2 3">SID5840</strain>
    </source>
</reference>
<comment type="caution">
    <text evidence="2">The sequence shown here is derived from an EMBL/GenBank/DDBJ whole genome shotgun (WGS) entry which is preliminary data.</text>
</comment>
<name>A0A7K2IZ62_9ACTN</name>
<evidence type="ECO:0000259" key="1">
    <source>
        <dbReference type="PROSITE" id="PS51186"/>
    </source>
</evidence>
<dbReference type="PROSITE" id="PS51186">
    <property type="entry name" value="GNAT"/>
    <property type="match status" value="1"/>
</dbReference>
<evidence type="ECO:0000313" key="2">
    <source>
        <dbReference type="EMBL" id="MYR35097.1"/>
    </source>
</evidence>
<proteinExistence type="predicted"/>
<dbReference type="Gene3D" id="3.40.630.30">
    <property type="match status" value="1"/>
</dbReference>
<dbReference type="GO" id="GO:0016747">
    <property type="term" value="F:acyltransferase activity, transferring groups other than amino-acyl groups"/>
    <property type="evidence" value="ECO:0007669"/>
    <property type="project" value="InterPro"/>
</dbReference>
<organism evidence="2 3">
    <name type="scientific">Nocardiopsis alba</name>
    <dbReference type="NCBI Taxonomy" id="53437"/>
    <lineage>
        <taxon>Bacteria</taxon>
        <taxon>Bacillati</taxon>
        <taxon>Actinomycetota</taxon>
        <taxon>Actinomycetes</taxon>
        <taxon>Streptosporangiales</taxon>
        <taxon>Nocardiopsidaceae</taxon>
        <taxon>Nocardiopsis</taxon>
    </lineage>
</organism>
<protein>
    <submittedName>
        <fullName evidence="2">GNAT family N-acetyltransferase</fullName>
    </submittedName>
</protein>
<gene>
    <name evidence="2" type="ORF">GTW20_23250</name>
</gene>